<proteinExistence type="predicted"/>
<evidence type="ECO:0000313" key="3">
    <source>
        <dbReference type="Proteomes" id="UP000250235"/>
    </source>
</evidence>
<reference evidence="2 3" key="1">
    <citation type="journal article" date="2015" name="Proc. Natl. Acad. Sci. U.S.A.">
        <title>The resurrection genome of Boea hygrometrica: A blueprint for survival of dehydration.</title>
        <authorList>
            <person name="Xiao L."/>
            <person name="Yang G."/>
            <person name="Zhang L."/>
            <person name="Yang X."/>
            <person name="Zhao S."/>
            <person name="Ji Z."/>
            <person name="Zhou Q."/>
            <person name="Hu M."/>
            <person name="Wang Y."/>
            <person name="Chen M."/>
            <person name="Xu Y."/>
            <person name="Jin H."/>
            <person name="Xiao X."/>
            <person name="Hu G."/>
            <person name="Bao F."/>
            <person name="Hu Y."/>
            <person name="Wan P."/>
            <person name="Li L."/>
            <person name="Deng X."/>
            <person name="Kuang T."/>
            <person name="Xiang C."/>
            <person name="Zhu J.K."/>
            <person name="Oliver M.J."/>
            <person name="He Y."/>
        </authorList>
    </citation>
    <scope>NUCLEOTIDE SEQUENCE [LARGE SCALE GENOMIC DNA]</scope>
    <source>
        <strain evidence="3">cv. XS01</strain>
    </source>
</reference>
<dbReference type="Proteomes" id="UP000250235">
    <property type="component" value="Unassembled WGS sequence"/>
</dbReference>
<evidence type="ECO:0000256" key="1">
    <source>
        <dbReference type="SAM" id="MobiDB-lite"/>
    </source>
</evidence>
<keyword evidence="3" id="KW-1185">Reference proteome</keyword>
<dbReference type="GO" id="GO:0032259">
    <property type="term" value="P:methylation"/>
    <property type="evidence" value="ECO:0007669"/>
    <property type="project" value="UniProtKB-KW"/>
</dbReference>
<feature type="compositionally biased region" description="Basic and acidic residues" evidence="1">
    <location>
        <begin position="133"/>
        <end position="147"/>
    </location>
</feature>
<feature type="region of interest" description="Disordered" evidence="1">
    <location>
        <begin position="73"/>
        <end position="147"/>
    </location>
</feature>
<sequence>MLTLPRRSLNTKTNAGEIWTIYTLGANTYALHQHDDVAEKSGQQALNAKRCLNQQISSHATRSLTLAQYSEIQTSRNDGVSAPTLQNTLRKNKGTSDQISQETRTSFAKTEQTSQNQISHSKSRKYQNFQNFSKREFRPENANEPSK</sequence>
<keyword evidence="2" id="KW-0489">Methyltransferase</keyword>
<dbReference type="AlphaFoldDB" id="A0A2Z7CV82"/>
<protein>
    <submittedName>
        <fullName evidence="2">Lysine-specific demethylase 5C</fullName>
    </submittedName>
</protein>
<feature type="compositionally biased region" description="Polar residues" evidence="1">
    <location>
        <begin position="73"/>
        <end position="132"/>
    </location>
</feature>
<keyword evidence="2" id="KW-0808">Transferase</keyword>
<dbReference type="GO" id="GO:0008168">
    <property type="term" value="F:methyltransferase activity"/>
    <property type="evidence" value="ECO:0007669"/>
    <property type="project" value="UniProtKB-KW"/>
</dbReference>
<accession>A0A2Z7CV82</accession>
<name>A0A2Z7CV82_9LAMI</name>
<organism evidence="2 3">
    <name type="scientific">Dorcoceras hygrometricum</name>
    <dbReference type="NCBI Taxonomy" id="472368"/>
    <lineage>
        <taxon>Eukaryota</taxon>
        <taxon>Viridiplantae</taxon>
        <taxon>Streptophyta</taxon>
        <taxon>Embryophyta</taxon>
        <taxon>Tracheophyta</taxon>
        <taxon>Spermatophyta</taxon>
        <taxon>Magnoliopsida</taxon>
        <taxon>eudicotyledons</taxon>
        <taxon>Gunneridae</taxon>
        <taxon>Pentapetalae</taxon>
        <taxon>asterids</taxon>
        <taxon>lamiids</taxon>
        <taxon>Lamiales</taxon>
        <taxon>Gesneriaceae</taxon>
        <taxon>Didymocarpoideae</taxon>
        <taxon>Trichosporeae</taxon>
        <taxon>Loxocarpinae</taxon>
        <taxon>Dorcoceras</taxon>
    </lineage>
</organism>
<gene>
    <name evidence="2" type="ORF">F511_19503</name>
</gene>
<dbReference type="EMBL" id="KQ993819">
    <property type="protein sequence ID" value="KZV48736.1"/>
    <property type="molecule type" value="Genomic_DNA"/>
</dbReference>
<evidence type="ECO:0000313" key="2">
    <source>
        <dbReference type="EMBL" id="KZV48736.1"/>
    </source>
</evidence>